<dbReference type="SUPFAM" id="SSF53597">
    <property type="entry name" value="Dihydrofolate reductase-like"/>
    <property type="match status" value="1"/>
</dbReference>
<dbReference type="AlphaFoldDB" id="A0A6J7R5Y9"/>
<dbReference type="EMBL" id="CAFBQG010000046">
    <property type="protein sequence ID" value="CAB5047326.1"/>
    <property type="molecule type" value="Genomic_DNA"/>
</dbReference>
<evidence type="ECO:0000313" key="5">
    <source>
        <dbReference type="EMBL" id="CAB4342434.1"/>
    </source>
</evidence>
<accession>A0A6J7R5Y9</accession>
<keyword evidence="2" id="KW-0521">NADP</keyword>
<dbReference type="InterPro" id="IPR050765">
    <property type="entry name" value="Riboflavin_Biosynth_HTPR"/>
</dbReference>
<comment type="pathway">
    <text evidence="1">Cofactor biosynthesis; riboflavin biosynthesis.</text>
</comment>
<dbReference type="Gene3D" id="3.40.430.10">
    <property type="entry name" value="Dihydrofolate Reductase, subunit A"/>
    <property type="match status" value="1"/>
</dbReference>
<proteinExistence type="predicted"/>
<evidence type="ECO:0000313" key="6">
    <source>
        <dbReference type="EMBL" id="CAB4342764.1"/>
    </source>
</evidence>
<evidence type="ECO:0000256" key="1">
    <source>
        <dbReference type="ARBA" id="ARBA00005104"/>
    </source>
</evidence>
<dbReference type="EMBL" id="CAFBPK010000018">
    <property type="protein sequence ID" value="CAB5024126.1"/>
    <property type="molecule type" value="Genomic_DNA"/>
</dbReference>
<evidence type="ECO:0000256" key="2">
    <source>
        <dbReference type="ARBA" id="ARBA00022857"/>
    </source>
</evidence>
<sequence>MDSDFNLDLNSATIRQIATHYEAPKVSWVRANMITSQDGHFVGAKNTSRELTGPADFKLLLLLRALSDVVLVGANTARQENYRQPKPHPEYEFLARPTPRLAIVSASLEFDLDSNLFSGGQEPTIIINVGDSKPPADLAKLAQVVPIVRNEILGSAIISTLSQIGLTKVTCEGGAKLLSEMLKADVIDEYDLTISPSQVGGTAKFAESLPIDWDQVGTASADDFQFQRFFNKRVSQQLQ</sequence>
<name>A0A6J7R5Y9_9ZZZZ</name>
<dbReference type="GO" id="GO:0008703">
    <property type="term" value="F:5-amino-6-(5-phosphoribosylamino)uracil reductase activity"/>
    <property type="evidence" value="ECO:0007669"/>
    <property type="project" value="InterPro"/>
</dbReference>
<dbReference type="EMBL" id="CAEZYC010000033">
    <property type="protein sequence ID" value="CAB4708128.1"/>
    <property type="molecule type" value="Genomic_DNA"/>
</dbReference>
<evidence type="ECO:0000313" key="7">
    <source>
        <dbReference type="EMBL" id="CAB4708128.1"/>
    </source>
</evidence>
<dbReference type="InterPro" id="IPR024072">
    <property type="entry name" value="DHFR-like_dom_sf"/>
</dbReference>
<dbReference type="EMBL" id="CAESAD010000008">
    <property type="protein sequence ID" value="CAB4342434.1"/>
    <property type="molecule type" value="Genomic_DNA"/>
</dbReference>
<evidence type="ECO:0000259" key="4">
    <source>
        <dbReference type="Pfam" id="PF01872"/>
    </source>
</evidence>
<protein>
    <submittedName>
        <fullName evidence="9">Unannotated protein</fullName>
    </submittedName>
</protein>
<dbReference type="Pfam" id="PF01872">
    <property type="entry name" value="RibD_C"/>
    <property type="match status" value="1"/>
</dbReference>
<evidence type="ECO:0000313" key="9">
    <source>
        <dbReference type="EMBL" id="CAB5024126.1"/>
    </source>
</evidence>
<keyword evidence="3" id="KW-0560">Oxidoreductase</keyword>
<feature type="domain" description="Bacterial bifunctional deaminase-reductase C-terminal" evidence="4">
    <location>
        <begin position="28"/>
        <end position="203"/>
    </location>
</feature>
<dbReference type="EMBL" id="CAESAI010000033">
    <property type="protein sequence ID" value="CAB4342764.1"/>
    <property type="molecule type" value="Genomic_DNA"/>
</dbReference>
<evidence type="ECO:0000313" key="10">
    <source>
        <dbReference type="EMBL" id="CAB5047326.1"/>
    </source>
</evidence>
<gene>
    <name evidence="7" type="ORF">UFOPK2648_00722</name>
    <name evidence="8" type="ORF">UFOPK3037_00594</name>
    <name evidence="6" type="ORF">UFOPK3406_01160</name>
    <name evidence="5" type="ORF">UFOPK3925_01127</name>
    <name evidence="9" type="ORF">UFOPK4097_01111</name>
    <name evidence="10" type="ORF">UFOPK4301_00515</name>
</gene>
<dbReference type="PANTHER" id="PTHR38011:SF7">
    <property type="entry name" value="2,5-DIAMINO-6-RIBOSYLAMINO-4(3H)-PYRIMIDINONE 5'-PHOSPHATE REDUCTASE"/>
    <property type="match status" value="1"/>
</dbReference>
<dbReference type="EMBL" id="CAFAAO010000006">
    <property type="protein sequence ID" value="CAB4800394.1"/>
    <property type="molecule type" value="Genomic_DNA"/>
</dbReference>
<evidence type="ECO:0000256" key="3">
    <source>
        <dbReference type="ARBA" id="ARBA00023002"/>
    </source>
</evidence>
<evidence type="ECO:0000313" key="8">
    <source>
        <dbReference type="EMBL" id="CAB4800394.1"/>
    </source>
</evidence>
<dbReference type="InterPro" id="IPR002734">
    <property type="entry name" value="RibDG_C"/>
</dbReference>
<organism evidence="9">
    <name type="scientific">freshwater metagenome</name>
    <dbReference type="NCBI Taxonomy" id="449393"/>
    <lineage>
        <taxon>unclassified sequences</taxon>
        <taxon>metagenomes</taxon>
        <taxon>ecological metagenomes</taxon>
    </lineage>
</organism>
<dbReference type="GO" id="GO:0009231">
    <property type="term" value="P:riboflavin biosynthetic process"/>
    <property type="evidence" value="ECO:0007669"/>
    <property type="project" value="InterPro"/>
</dbReference>
<dbReference type="PANTHER" id="PTHR38011">
    <property type="entry name" value="DIHYDROFOLATE REDUCTASE FAMILY PROTEIN (AFU_ORTHOLOGUE AFUA_8G06820)"/>
    <property type="match status" value="1"/>
</dbReference>
<reference evidence="9" key="1">
    <citation type="submission" date="2020-05" db="EMBL/GenBank/DDBJ databases">
        <authorList>
            <person name="Chiriac C."/>
            <person name="Salcher M."/>
            <person name="Ghai R."/>
            <person name="Kavagutti S V."/>
        </authorList>
    </citation>
    <scope>NUCLEOTIDE SEQUENCE</scope>
</reference>